<gene>
    <name evidence="2" type="ORF">MBM_09012</name>
</gene>
<feature type="compositionally biased region" description="Basic and acidic residues" evidence="1">
    <location>
        <begin position="83"/>
        <end position="105"/>
    </location>
</feature>
<dbReference type="Proteomes" id="UP000006753">
    <property type="component" value="Unassembled WGS sequence"/>
</dbReference>
<dbReference type="AlphaFoldDB" id="K1WVS4"/>
<evidence type="ECO:0000256" key="1">
    <source>
        <dbReference type="SAM" id="MobiDB-lite"/>
    </source>
</evidence>
<dbReference type="EMBL" id="JH921454">
    <property type="protein sequence ID" value="EKD12783.1"/>
    <property type="molecule type" value="Genomic_DNA"/>
</dbReference>
<accession>K1WVS4</accession>
<dbReference type="GeneID" id="18764947"/>
<feature type="region of interest" description="Disordered" evidence="1">
    <location>
        <begin position="82"/>
        <end position="111"/>
    </location>
</feature>
<dbReference type="OrthoDB" id="5394869at2759"/>
<proteinExistence type="predicted"/>
<organism evidence="2 3">
    <name type="scientific">Marssonina brunnea f. sp. multigermtubi (strain MB_m1)</name>
    <name type="common">Marssonina leaf spot fungus</name>
    <dbReference type="NCBI Taxonomy" id="1072389"/>
    <lineage>
        <taxon>Eukaryota</taxon>
        <taxon>Fungi</taxon>
        <taxon>Dikarya</taxon>
        <taxon>Ascomycota</taxon>
        <taxon>Pezizomycotina</taxon>
        <taxon>Leotiomycetes</taxon>
        <taxon>Helotiales</taxon>
        <taxon>Drepanopezizaceae</taxon>
        <taxon>Drepanopeziza</taxon>
    </lineage>
</organism>
<reference evidence="2 3" key="1">
    <citation type="journal article" date="2012" name="BMC Genomics">
        <title>Sequencing the genome of Marssonina brunnea reveals fungus-poplar co-evolution.</title>
        <authorList>
            <person name="Zhu S."/>
            <person name="Cao Y.-Z."/>
            <person name="Jiang C."/>
            <person name="Tan B.-Y."/>
            <person name="Wang Z."/>
            <person name="Feng S."/>
            <person name="Zhang L."/>
            <person name="Su X.-H."/>
            <person name="Brejova B."/>
            <person name="Vinar T."/>
            <person name="Xu M."/>
            <person name="Wang M.-X."/>
            <person name="Zhang S.-G."/>
            <person name="Huang M.-R."/>
            <person name="Wu R."/>
            <person name="Zhou Y."/>
        </authorList>
    </citation>
    <scope>NUCLEOTIDE SEQUENCE [LARGE SCALE GENOMIC DNA]</scope>
    <source>
        <strain evidence="2 3">MB_m1</strain>
    </source>
</reference>
<evidence type="ECO:0000313" key="2">
    <source>
        <dbReference type="EMBL" id="EKD12783.1"/>
    </source>
</evidence>
<evidence type="ECO:0000313" key="3">
    <source>
        <dbReference type="Proteomes" id="UP000006753"/>
    </source>
</evidence>
<dbReference type="InParanoid" id="K1WVS4"/>
<dbReference type="KEGG" id="mbe:MBM_09012"/>
<dbReference type="HOGENOM" id="CLU_2158947_0_0_1"/>
<sequence>MFCPHYRPGLWVFGPEITKQLEEKKEQEKKALELVRQSENEPIESLQKAEAAASRTIATEAALKPEKSASWLPSWIKQVNKPLGKDAMKETQKEAPEEPVKDTLEAPKNTP</sequence>
<name>K1WVS4_MARBU</name>
<protein>
    <submittedName>
        <fullName evidence="2">Uncharacterized protein</fullName>
    </submittedName>
</protein>
<keyword evidence="3" id="KW-1185">Reference proteome</keyword>